<organism evidence="1">
    <name type="scientific">marine metagenome</name>
    <dbReference type="NCBI Taxonomy" id="408172"/>
    <lineage>
        <taxon>unclassified sequences</taxon>
        <taxon>metagenomes</taxon>
        <taxon>ecological metagenomes</taxon>
    </lineage>
</organism>
<evidence type="ECO:0000313" key="1">
    <source>
        <dbReference type="EMBL" id="SVD83765.1"/>
    </source>
</evidence>
<name>A0A382YLR1_9ZZZZ</name>
<feature type="non-terminal residue" evidence="1">
    <location>
        <position position="1"/>
    </location>
</feature>
<dbReference type="AlphaFoldDB" id="A0A382YLR1"/>
<reference evidence="1" key="1">
    <citation type="submission" date="2018-05" db="EMBL/GenBank/DDBJ databases">
        <authorList>
            <person name="Lanie J.A."/>
            <person name="Ng W.-L."/>
            <person name="Kazmierczak K.M."/>
            <person name="Andrzejewski T.M."/>
            <person name="Davidsen T.M."/>
            <person name="Wayne K.J."/>
            <person name="Tettelin H."/>
            <person name="Glass J.I."/>
            <person name="Rusch D."/>
            <person name="Podicherti R."/>
            <person name="Tsui H.-C.T."/>
            <person name="Winkler M.E."/>
        </authorList>
    </citation>
    <scope>NUCLEOTIDE SEQUENCE</scope>
</reference>
<accession>A0A382YLR1</accession>
<protein>
    <submittedName>
        <fullName evidence="1">Uncharacterized protein</fullName>
    </submittedName>
</protein>
<gene>
    <name evidence="1" type="ORF">METZ01_LOCUS436619</name>
</gene>
<dbReference type="EMBL" id="UINC01176576">
    <property type="protein sequence ID" value="SVD83765.1"/>
    <property type="molecule type" value="Genomic_DNA"/>
</dbReference>
<sequence>KADENERAKLRVHDLRVHDSVLA</sequence>
<proteinExistence type="predicted"/>